<sequence length="116" mass="12770">ARPACNPATRRRLLPAPPHGAPPATPSAERRHRLPASHLDPRAPDPAIVRRQHLRIRLTLAFPVYCTSQRRHPTPAMLCLLDPHPHDQNGSSSRSRASSACSNAAHILCLVDSHRL</sequence>
<name>A0A8R7U764_TRIUA</name>
<protein>
    <submittedName>
        <fullName evidence="2">Uncharacterized protein</fullName>
    </submittedName>
</protein>
<dbReference type="EnsemblPlants" id="TuG1812G0400001613.01.T02">
    <property type="protein sequence ID" value="TuG1812G0400001613.01.T02.cds372154"/>
    <property type="gene ID" value="TuG1812G0400001613.01"/>
</dbReference>
<evidence type="ECO:0000313" key="3">
    <source>
        <dbReference type="Proteomes" id="UP000015106"/>
    </source>
</evidence>
<dbReference type="Gramene" id="TuG1812G0400001613.01.T03">
    <property type="protein sequence ID" value="TuG1812G0400001613.01.T03.cds372154"/>
    <property type="gene ID" value="TuG1812G0400001613.01"/>
</dbReference>
<organism evidence="2 3">
    <name type="scientific">Triticum urartu</name>
    <name type="common">Red wild einkorn</name>
    <name type="synonym">Crithodium urartu</name>
    <dbReference type="NCBI Taxonomy" id="4572"/>
    <lineage>
        <taxon>Eukaryota</taxon>
        <taxon>Viridiplantae</taxon>
        <taxon>Streptophyta</taxon>
        <taxon>Embryophyta</taxon>
        <taxon>Tracheophyta</taxon>
        <taxon>Spermatophyta</taxon>
        <taxon>Magnoliopsida</taxon>
        <taxon>Liliopsida</taxon>
        <taxon>Poales</taxon>
        <taxon>Poaceae</taxon>
        <taxon>BOP clade</taxon>
        <taxon>Pooideae</taxon>
        <taxon>Triticodae</taxon>
        <taxon>Triticeae</taxon>
        <taxon>Triticinae</taxon>
        <taxon>Triticum</taxon>
    </lineage>
</organism>
<dbReference type="EnsemblPlants" id="TuG1812G0400001613.01.T03">
    <property type="protein sequence ID" value="TuG1812G0400001613.01.T03.cds372154"/>
    <property type="gene ID" value="TuG1812G0400001613.01"/>
</dbReference>
<keyword evidence="3" id="KW-1185">Reference proteome</keyword>
<feature type="region of interest" description="Disordered" evidence="1">
    <location>
        <begin position="1"/>
        <end position="48"/>
    </location>
</feature>
<reference evidence="2" key="2">
    <citation type="submission" date="2018-03" db="EMBL/GenBank/DDBJ databases">
        <title>The Triticum urartu genome reveals the dynamic nature of wheat genome evolution.</title>
        <authorList>
            <person name="Ling H."/>
            <person name="Ma B."/>
            <person name="Shi X."/>
            <person name="Liu H."/>
            <person name="Dong L."/>
            <person name="Sun H."/>
            <person name="Cao Y."/>
            <person name="Gao Q."/>
            <person name="Zheng S."/>
            <person name="Li Y."/>
            <person name="Yu Y."/>
            <person name="Du H."/>
            <person name="Qi M."/>
            <person name="Li Y."/>
            <person name="Yu H."/>
            <person name="Cui Y."/>
            <person name="Wang N."/>
            <person name="Chen C."/>
            <person name="Wu H."/>
            <person name="Zhao Y."/>
            <person name="Zhang J."/>
            <person name="Li Y."/>
            <person name="Zhou W."/>
            <person name="Zhang B."/>
            <person name="Hu W."/>
            <person name="Eijk M."/>
            <person name="Tang J."/>
            <person name="Witsenboer H."/>
            <person name="Zhao S."/>
            <person name="Li Z."/>
            <person name="Zhang A."/>
            <person name="Wang D."/>
            <person name="Liang C."/>
        </authorList>
    </citation>
    <scope>NUCLEOTIDE SEQUENCE [LARGE SCALE GENOMIC DNA]</scope>
    <source>
        <strain evidence="2">cv. G1812</strain>
    </source>
</reference>
<reference evidence="2" key="3">
    <citation type="submission" date="2022-06" db="UniProtKB">
        <authorList>
            <consortium name="EnsemblPlants"/>
        </authorList>
    </citation>
    <scope>IDENTIFICATION</scope>
</reference>
<dbReference type="Gramene" id="TuG1812G0400001613.01.T02">
    <property type="protein sequence ID" value="TuG1812G0400001613.01.T02.cds372154"/>
    <property type="gene ID" value="TuG1812G0400001613.01"/>
</dbReference>
<feature type="compositionally biased region" description="Pro residues" evidence="1">
    <location>
        <begin position="15"/>
        <end position="25"/>
    </location>
</feature>
<reference evidence="3" key="1">
    <citation type="journal article" date="2013" name="Nature">
        <title>Draft genome of the wheat A-genome progenitor Triticum urartu.</title>
        <authorList>
            <person name="Ling H.Q."/>
            <person name="Zhao S."/>
            <person name="Liu D."/>
            <person name="Wang J."/>
            <person name="Sun H."/>
            <person name="Zhang C."/>
            <person name="Fan H."/>
            <person name="Li D."/>
            <person name="Dong L."/>
            <person name="Tao Y."/>
            <person name="Gao C."/>
            <person name="Wu H."/>
            <person name="Li Y."/>
            <person name="Cui Y."/>
            <person name="Guo X."/>
            <person name="Zheng S."/>
            <person name="Wang B."/>
            <person name="Yu K."/>
            <person name="Liang Q."/>
            <person name="Yang W."/>
            <person name="Lou X."/>
            <person name="Chen J."/>
            <person name="Feng M."/>
            <person name="Jian J."/>
            <person name="Zhang X."/>
            <person name="Luo G."/>
            <person name="Jiang Y."/>
            <person name="Liu J."/>
            <person name="Wang Z."/>
            <person name="Sha Y."/>
            <person name="Zhang B."/>
            <person name="Wu H."/>
            <person name="Tang D."/>
            <person name="Shen Q."/>
            <person name="Xue P."/>
            <person name="Zou S."/>
            <person name="Wang X."/>
            <person name="Liu X."/>
            <person name="Wang F."/>
            <person name="Yang Y."/>
            <person name="An X."/>
            <person name="Dong Z."/>
            <person name="Zhang K."/>
            <person name="Zhang X."/>
            <person name="Luo M.C."/>
            <person name="Dvorak J."/>
            <person name="Tong Y."/>
            <person name="Wang J."/>
            <person name="Yang H."/>
            <person name="Li Z."/>
            <person name="Wang D."/>
            <person name="Zhang A."/>
            <person name="Wang J."/>
        </authorList>
    </citation>
    <scope>NUCLEOTIDE SEQUENCE</scope>
    <source>
        <strain evidence="3">cv. G1812</strain>
    </source>
</reference>
<proteinExistence type="predicted"/>
<dbReference type="AlphaFoldDB" id="A0A8R7U764"/>
<dbReference type="Proteomes" id="UP000015106">
    <property type="component" value="Chromosome 4"/>
</dbReference>
<accession>A0A8R7U764</accession>
<evidence type="ECO:0000256" key="1">
    <source>
        <dbReference type="SAM" id="MobiDB-lite"/>
    </source>
</evidence>
<evidence type="ECO:0000313" key="2">
    <source>
        <dbReference type="EnsemblPlants" id="TuG1812G0400001613.01.T02.cds372154"/>
    </source>
</evidence>